<dbReference type="GO" id="GO:1904263">
    <property type="term" value="P:positive regulation of TORC1 signaling"/>
    <property type="evidence" value="ECO:0007669"/>
    <property type="project" value="TreeGrafter"/>
</dbReference>
<organism evidence="8 9">
    <name type="scientific">Folsomia candida</name>
    <name type="common">Springtail</name>
    <dbReference type="NCBI Taxonomy" id="158441"/>
    <lineage>
        <taxon>Eukaryota</taxon>
        <taxon>Metazoa</taxon>
        <taxon>Ecdysozoa</taxon>
        <taxon>Arthropoda</taxon>
        <taxon>Hexapoda</taxon>
        <taxon>Collembola</taxon>
        <taxon>Entomobryomorpha</taxon>
        <taxon>Isotomoidea</taxon>
        <taxon>Isotomidae</taxon>
        <taxon>Proisotominae</taxon>
        <taxon>Folsomia</taxon>
    </lineage>
</organism>
<comment type="caution">
    <text evidence="8">The sequence shown here is derived from an EMBL/GenBank/DDBJ whole genome shotgun (WGS) entry which is preliminary data.</text>
</comment>
<dbReference type="GO" id="GO:0005829">
    <property type="term" value="C:cytosol"/>
    <property type="evidence" value="ECO:0007669"/>
    <property type="project" value="TreeGrafter"/>
</dbReference>
<dbReference type="InterPro" id="IPR037590">
    <property type="entry name" value="WDR24"/>
</dbReference>
<dbReference type="EMBL" id="LNIX01000006">
    <property type="protein sequence ID" value="OXA52997.1"/>
    <property type="molecule type" value="Genomic_DNA"/>
</dbReference>
<dbReference type="GO" id="GO:0061700">
    <property type="term" value="C:GATOR2 complex"/>
    <property type="evidence" value="ECO:0007669"/>
    <property type="project" value="TreeGrafter"/>
</dbReference>
<dbReference type="GO" id="GO:0034198">
    <property type="term" value="P:cellular response to amino acid starvation"/>
    <property type="evidence" value="ECO:0007669"/>
    <property type="project" value="TreeGrafter"/>
</dbReference>
<dbReference type="PROSITE" id="PS50082">
    <property type="entry name" value="WD_REPEATS_2"/>
    <property type="match status" value="2"/>
</dbReference>
<evidence type="ECO:0000259" key="7">
    <source>
        <dbReference type="Pfam" id="PF17120"/>
    </source>
</evidence>
<dbReference type="CDD" id="cd16693">
    <property type="entry name" value="mRING-H2-C3H3C2_WDR24"/>
    <property type="match status" value="1"/>
</dbReference>
<dbReference type="InterPro" id="IPR015943">
    <property type="entry name" value="WD40/YVTN_repeat-like_dom_sf"/>
</dbReference>
<dbReference type="AlphaFoldDB" id="A0A226E7P0"/>
<dbReference type="GO" id="GO:0005774">
    <property type="term" value="C:vacuolar membrane"/>
    <property type="evidence" value="ECO:0007669"/>
    <property type="project" value="TreeGrafter"/>
</dbReference>
<proteinExistence type="inferred from homology"/>
<sequence length="742" mass="82395">MQKDYTNRSMSFALGDGPANALALSKDNSRVVVAGRNVFKILAVEEECFVEILNLRVGKNLNLNYSCNDVAWNPLDETMIATGATNGAVVLWNLSKNTRAKQEFVFPDHQRTVHKVLFHPTDPFMLLSGSQDGTVKCFDLRGKDSKLTFKSSNSESVRDIQFLPKSTTCFTSVSENGSVQLWDLRKGTERPYLTFTAHSGPVFTCDWHPENSNVLATGGRDRAIKVWTIGSVATLDHTIQTVASVGRIKWRPGRKNHIGSTSLVVDTSVCVWDVRRPFVPFAAFEKHKDVATGIVWKSSPHVLLSTAKDCMVWQHVFRDASRPASRAIPQALAINIRRGEVAQAVTDRSGLGGGESSAPVPKFQIFNRKTTTREEEFHMAQSLFFTYEVGRLLREGSSVDLAQKYSLTGKSVKEVCEKNAQLAMSAKRPQAALVWEISKLFVQSLSTSDLKAELVKKPIDPISNTPPKDDHEDHNLSDEDINNNSSSEAEKQDILAEIASGLHVTQNLFMPTAPTYDFQVQEDWPILPAEAFQHRHELREGSSPPIHLEDCSSRDNEEALETVAIENRTSQLKIAPFQPVPPFDFSGPLMKALEHHAKDGDVQTAVCVWIVLSKVYKLPIKAQTLEAWCYAYVDFLQRNRLWTYAAGVVKHSGVLGAMSQESTTYLISCGKCAKPLTQKAGNYCDKCRKTVARCAVCHVSVAGLMSWCQGCGHGGHVSHLRQWFTKHQECPVGCGHLCLSYD</sequence>
<evidence type="ECO:0000256" key="6">
    <source>
        <dbReference type="SAM" id="MobiDB-lite"/>
    </source>
</evidence>
<dbReference type="Pfam" id="PF00400">
    <property type="entry name" value="WD40"/>
    <property type="match status" value="3"/>
</dbReference>
<dbReference type="GO" id="GO:0016239">
    <property type="term" value="P:positive regulation of macroautophagy"/>
    <property type="evidence" value="ECO:0007669"/>
    <property type="project" value="TreeGrafter"/>
</dbReference>
<dbReference type="PROSITE" id="PS50294">
    <property type="entry name" value="WD_REPEATS_REGION"/>
    <property type="match status" value="1"/>
</dbReference>
<feature type="repeat" description="WD" evidence="5">
    <location>
        <begin position="106"/>
        <end position="148"/>
    </location>
</feature>
<feature type="compositionally biased region" description="Basic and acidic residues" evidence="6">
    <location>
        <begin position="467"/>
        <end position="477"/>
    </location>
</feature>
<accession>A0A226E7P0</accession>
<dbReference type="InterPro" id="IPR001680">
    <property type="entry name" value="WD40_rpt"/>
</dbReference>
<evidence type="ECO:0000313" key="9">
    <source>
        <dbReference type="Proteomes" id="UP000198287"/>
    </source>
</evidence>
<keyword evidence="9" id="KW-1185">Reference proteome</keyword>
<dbReference type="Proteomes" id="UP000198287">
    <property type="component" value="Unassembled WGS sequence"/>
</dbReference>
<feature type="region of interest" description="Disordered" evidence="6">
    <location>
        <begin position="458"/>
        <end position="489"/>
    </location>
</feature>
<dbReference type="OMA" id="EPMWLIS"/>
<feature type="repeat" description="WD" evidence="5">
    <location>
        <begin position="195"/>
        <end position="229"/>
    </location>
</feature>
<reference evidence="8 9" key="1">
    <citation type="submission" date="2015-12" db="EMBL/GenBank/DDBJ databases">
        <title>The genome of Folsomia candida.</title>
        <authorList>
            <person name="Faddeeva A."/>
            <person name="Derks M.F."/>
            <person name="Anvar Y."/>
            <person name="Smit S."/>
            <person name="Van Straalen N."/>
            <person name="Roelofs D."/>
        </authorList>
    </citation>
    <scope>NUCLEOTIDE SEQUENCE [LARGE SCALE GENOMIC DNA]</scope>
    <source>
        <strain evidence="8 9">VU population</strain>
        <tissue evidence="8">Whole body</tissue>
    </source>
</reference>
<evidence type="ECO:0000313" key="8">
    <source>
        <dbReference type="EMBL" id="OXA52997.1"/>
    </source>
</evidence>
<dbReference type="InterPro" id="IPR036322">
    <property type="entry name" value="WD40_repeat_dom_sf"/>
</dbReference>
<protein>
    <recommendedName>
        <fullName evidence="4">GATOR2 complex protein WDR24</fullName>
    </recommendedName>
</protein>
<dbReference type="Gene3D" id="2.130.10.10">
    <property type="entry name" value="YVTN repeat-like/Quinoprotein amine dehydrogenase"/>
    <property type="match status" value="1"/>
</dbReference>
<dbReference type="Pfam" id="PF17120">
    <property type="entry name" value="zf-RING_16"/>
    <property type="match status" value="1"/>
</dbReference>
<dbReference type="PANTHER" id="PTHR46200:SF1">
    <property type="entry name" value="GATOR COMPLEX PROTEIN WDR24"/>
    <property type="match status" value="1"/>
</dbReference>
<gene>
    <name evidence="8" type="ORF">Fcan01_12439</name>
</gene>
<keyword evidence="3" id="KW-0677">Repeat</keyword>
<dbReference type="STRING" id="158441.A0A226E7P0"/>
<evidence type="ECO:0000256" key="2">
    <source>
        <dbReference type="ARBA" id="ARBA00022574"/>
    </source>
</evidence>
<evidence type="ECO:0000256" key="1">
    <source>
        <dbReference type="ARBA" id="ARBA00008134"/>
    </source>
</evidence>
<evidence type="ECO:0000256" key="3">
    <source>
        <dbReference type="ARBA" id="ARBA00022737"/>
    </source>
</evidence>
<evidence type="ECO:0000256" key="4">
    <source>
        <dbReference type="ARBA" id="ARBA00040269"/>
    </source>
</evidence>
<dbReference type="SUPFAM" id="SSF50978">
    <property type="entry name" value="WD40 repeat-like"/>
    <property type="match status" value="1"/>
</dbReference>
<feature type="domain" description="WDR59/RTC1-like RING zinc finger" evidence="7">
    <location>
        <begin position="692"/>
        <end position="740"/>
    </location>
</feature>
<comment type="similarity">
    <text evidence="1">Belongs to the WD repeat WDR24 family.</text>
</comment>
<dbReference type="PANTHER" id="PTHR46200">
    <property type="entry name" value="GATOR COMPLEX PROTEIN WDR24"/>
    <property type="match status" value="1"/>
</dbReference>
<evidence type="ECO:0000256" key="5">
    <source>
        <dbReference type="PROSITE-ProRule" id="PRU00221"/>
    </source>
</evidence>
<name>A0A226E7P0_FOLCA</name>
<keyword evidence="2 5" id="KW-0853">WD repeat</keyword>
<dbReference type="InterPro" id="IPR049566">
    <property type="entry name" value="WDR59_RTC1-like_RING_Znf"/>
</dbReference>
<dbReference type="SMART" id="SM00320">
    <property type="entry name" value="WD40"/>
    <property type="match status" value="6"/>
</dbReference>
<dbReference type="OrthoDB" id="60955at2759"/>